<evidence type="ECO:0008006" key="4">
    <source>
        <dbReference type="Google" id="ProtNLM"/>
    </source>
</evidence>
<feature type="compositionally biased region" description="Low complexity" evidence="1">
    <location>
        <begin position="27"/>
        <end position="45"/>
    </location>
</feature>
<proteinExistence type="predicted"/>
<feature type="region of interest" description="Disordered" evidence="1">
    <location>
        <begin position="1"/>
        <end position="45"/>
    </location>
</feature>
<sequence length="45" mass="4475">MAKTPMTKTAAARIQSSTAKSSGGTVSKSSFAARATSAASKNAKK</sequence>
<reference evidence="2" key="1">
    <citation type="submission" date="2022-04" db="EMBL/GenBank/DDBJ databases">
        <title>Consumption of N2O by Flavobacterium azooxidireducens sp. nov. isolated from Decomposing Leaf Litter of Phragmites australis (Cav.).</title>
        <authorList>
            <person name="Behrendt U."/>
            <person name="Spanner T."/>
            <person name="Augustin J."/>
            <person name="Horn M.A."/>
            <person name="Kolb S."/>
            <person name="Ulrich A."/>
        </authorList>
    </citation>
    <scope>NUCLEOTIDE SEQUENCE</scope>
    <source>
        <strain evidence="2">IGB 4-14</strain>
    </source>
</reference>
<gene>
    <name evidence="2" type="ORF">M0M57_11300</name>
</gene>
<accession>A0ABY4KEL2</accession>
<organism evidence="2 3">
    <name type="scientific">Flavobacterium azooxidireducens</name>
    <dbReference type="NCBI Taxonomy" id="1871076"/>
    <lineage>
        <taxon>Bacteria</taxon>
        <taxon>Pseudomonadati</taxon>
        <taxon>Bacteroidota</taxon>
        <taxon>Flavobacteriia</taxon>
        <taxon>Flavobacteriales</taxon>
        <taxon>Flavobacteriaceae</taxon>
        <taxon>Flavobacterium</taxon>
    </lineage>
</organism>
<name>A0ABY4KEL2_9FLAO</name>
<evidence type="ECO:0000256" key="1">
    <source>
        <dbReference type="SAM" id="MobiDB-lite"/>
    </source>
</evidence>
<keyword evidence="3" id="KW-1185">Reference proteome</keyword>
<dbReference type="EMBL" id="CP096205">
    <property type="protein sequence ID" value="UPQ78208.1"/>
    <property type="molecule type" value="Genomic_DNA"/>
</dbReference>
<dbReference type="RefSeq" id="WP_248433135.1">
    <property type="nucleotide sequence ID" value="NZ_CP096205.1"/>
</dbReference>
<feature type="compositionally biased region" description="Low complexity" evidence="1">
    <location>
        <begin position="1"/>
        <end position="12"/>
    </location>
</feature>
<dbReference type="Proteomes" id="UP000830583">
    <property type="component" value="Chromosome"/>
</dbReference>
<evidence type="ECO:0000313" key="2">
    <source>
        <dbReference type="EMBL" id="UPQ78208.1"/>
    </source>
</evidence>
<protein>
    <recommendedName>
        <fullName evidence="4">SMP domain-containing protein</fullName>
    </recommendedName>
</protein>
<feature type="compositionally biased region" description="Polar residues" evidence="1">
    <location>
        <begin position="14"/>
        <end position="26"/>
    </location>
</feature>
<evidence type="ECO:0000313" key="3">
    <source>
        <dbReference type="Proteomes" id="UP000830583"/>
    </source>
</evidence>